<feature type="domain" description="Integrase catalytic" evidence="1">
    <location>
        <begin position="217"/>
        <end position="380"/>
    </location>
</feature>
<reference evidence="2 3" key="1">
    <citation type="submission" date="2017-11" db="EMBL/GenBank/DDBJ databases">
        <title>Genome sequence of Entomoplasma luminosum PIMN-1 (ATCC 49195).</title>
        <authorList>
            <person name="Lo W.-S."/>
            <person name="Gasparich G.E."/>
            <person name="Kuo C.-H."/>
        </authorList>
    </citation>
    <scope>NUCLEOTIDE SEQUENCE [LARGE SCALE GENOMIC DNA]</scope>
    <source>
        <strain evidence="2 3">PIMN-1</strain>
    </source>
</reference>
<dbReference type="Gene3D" id="3.30.420.10">
    <property type="entry name" value="Ribonuclease H-like superfamily/Ribonuclease H"/>
    <property type="match status" value="1"/>
</dbReference>
<organism evidence="2 3">
    <name type="scientific">Williamsoniiplasma luminosum</name>
    <dbReference type="NCBI Taxonomy" id="214888"/>
    <lineage>
        <taxon>Bacteria</taxon>
        <taxon>Bacillati</taxon>
        <taxon>Mycoplasmatota</taxon>
        <taxon>Mollicutes</taxon>
        <taxon>Entomoplasmatales</taxon>
        <taxon>Williamsoniiplasma</taxon>
    </lineage>
</organism>
<dbReference type="InterPro" id="IPR001584">
    <property type="entry name" value="Integrase_cat-core"/>
</dbReference>
<dbReference type="Proteomes" id="UP000232063">
    <property type="component" value="Chromosome"/>
</dbReference>
<sequence>MSKQLTTSEWVEIVEIYNKKGIDLAVTEYLKTRDKNLHLKDARKRIRKKAKLLDNLGMQEYKKKKINGRPLKRDDSDIPGIIDKLNEEQKREIIEHWIKDQRDKEKKEKLSDFSTLTNSLKAEVLSLHRTTMYKKHITKTYKYDYLKAEVVKIFNESKKIYGSRKIAIILGENGISISDRTLRNYMIRWGIATLTRQKKRKSEQKNTKVKYVDQVNRNYNPEKDNIVATDVSYIPANTQQNFVYLSVVISHKTKLIESWKLSYLNDTKLVLDTIDELKRTNFIFHSDHGIQYSSYQVIEKLRNMSGITSMSRIGNSLDNREAEYFFSCLKGEYLNHIKTKTMGLEEIHKHIAEYIEWYNSKRIQKRLNWKTPAYASALNS</sequence>
<proteinExistence type="predicted"/>
<evidence type="ECO:0000259" key="1">
    <source>
        <dbReference type="PROSITE" id="PS50994"/>
    </source>
</evidence>
<dbReference type="InterPro" id="IPR012337">
    <property type="entry name" value="RNaseH-like_sf"/>
</dbReference>
<accession>A0A2K8NVW9</accession>
<keyword evidence="3" id="KW-1185">Reference proteome</keyword>
<evidence type="ECO:0000313" key="3">
    <source>
        <dbReference type="Proteomes" id="UP000232063"/>
    </source>
</evidence>
<name>A0A2K8NVW9_9MOLU</name>
<dbReference type="PANTHER" id="PTHR46889:SF7">
    <property type="entry name" value="TRANSPOSASE FOR INSERTION SEQUENCE ELEMENT IS904"/>
    <property type="match status" value="1"/>
</dbReference>
<dbReference type="InterPro" id="IPR050900">
    <property type="entry name" value="Transposase_IS3/IS150/IS904"/>
</dbReference>
<dbReference type="OrthoDB" id="388865at2"/>
<dbReference type="PANTHER" id="PTHR46889">
    <property type="entry name" value="TRANSPOSASE INSF FOR INSERTION SEQUENCE IS3B-RELATED"/>
    <property type="match status" value="1"/>
</dbReference>
<evidence type="ECO:0000313" key="2">
    <source>
        <dbReference type="EMBL" id="ATZ16783.1"/>
    </source>
</evidence>
<dbReference type="PROSITE" id="PS50994">
    <property type="entry name" value="INTEGRASE"/>
    <property type="match status" value="1"/>
</dbReference>
<dbReference type="InterPro" id="IPR036397">
    <property type="entry name" value="RNaseH_sf"/>
</dbReference>
<dbReference type="EMBL" id="CP024963">
    <property type="protein sequence ID" value="ATZ16783.1"/>
    <property type="molecule type" value="Genomic_DNA"/>
</dbReference>
<dbReference type="Pfam" id="PF00665">
    <property type="entry name" value="rve"/>
    <property type="match status" value="1"/>
</dbReference>
<dbReference type="GO" id="GO:0003676">
    <property type="term" value="F:nucleic acid binding"/>
    <property type="evidence" value="ECO:0007669"/>
    <property type="project" value="InterPro"/>
</dbReference>
<dbReference type="Pfam" id="PF13333">
    <property type="entry name" value="rve_2"/>
    <property type="match status" value="1"/>
</dbReference>
<protein>
    <submittedName>
        <fullName evidence="2">Transposase</fullName>
    </submittedName>
</protein>
<dbReference type="SUPFAM" id="SSF53098">
    <property type="entry name" value="Ribonuclease H-like"/>
    <property type="match status" value="1"/>
</dbReference>
<dbReference type="KEGG" id="elj:ELUMI_v1c00550"/>
<dbReference type="GO" id="GO:0015074">
    <property type="term" value="P:DNA integration"/>
    <property type="evidence" value="ECO:0007669"/>
    <property type="project" value="InterPro"/>
</dbReference>
<gene>
    <name evidence="2" type="ORF">ELUMI_v1c00550</name>
</gene>
<dbReference type="AlphaFoldDB" id="A0A2K8NVW9"/>